<evidence type="ECO:0000313" key="2">
    <source>
        <dbReference type="Proteomes" id="UP000278627"/>
    </source>
</evidence>
<dbReference type="STRING" id="6280.A0A0N4THA1"/>
<reference evidence="3" key="1">
    <citation type="submission" date="2017-02" db="UniProtKB">
        <authorList>
            <consortium name="WormBaseParasite"/>
        </authorList>
    </citation>
    <scope>IDENTIFICATION</scope>
</reference>
<dbReference type="WBParaSite" id="BPAG_0000758901-mRNA-1">
    <property type="protein sequence ID" value="BPAG_0000758901-mRNA-1"/>
    <property type="gene ID" value="BPAG_0000758901"/>
</dbReference>
<keyword evidence="2" id="KW-1185">Reference proteome</keyword>
<reference evidence="1 2" key="2">
    <citation type="submission" date="2018-11" db="EMBL/GenBank/DDBJ databases">
        <authorList>
            <consortium name="Pathogen Informatics"/>
        </authorList>
    </citation>
    <scope>NUCLEOTIDE SEQUENCE [LARGE SCALE GENOMIC DNA]</scope>
</reference>
<gene>
    <name evidence="1" type="ORF">BPAG_LOCUS7554</name>
</gene>
<proteinExistence type="predicted"/>
<organism evidence="3">
    <name type="scientific">Brugia pahangi</name>
    <name type="common">Filarial nematode worm</name>
    <dbReference type="NCBI Taxonomy" id="6280"/>
    <lineage>
        <taxon>Eukaryota</taxon>
        <taxon>Metazoa</taxon>
        <taxon>Ecdysozoa</taxon>
        <taxon>Nematoda</taxon>
        <taxon>Chromadorea</taxon>
        <taxon>Rhabditida</taxon>
        <taxon>Spirurina</taxon>
        <taxon>Spiruromorpha</taxon>
        <taxon>Filarioidea</taxon>
        <taxon>Onchocercidae</taxon>
        <taxon>Brugia</taxon>
    </lineage>
</organism>
<accession>A0A0N4THA1</accession>
<evidence type="ECO:0000313" key="1">
    <source>
        <dbReference type="EMBL" id="VDN88740.1"/>
    </source>
</evidence>
<dbReference type="AlphaFoldDB" id="A0A0N4THA1"/>
<evidence type="ECO:0000313" key="3">
    <source>
        <dbReference type="WBParaSite" id="BPAG_0000758901-mRNA-1"/>
    </source>
</evidence>
<protein>
    <submittedName>
        <fullName evidence="1 3">Uncharacterized protein</fullName>
    </submittedName>
</protein>
<name>A0A0N4THA1_BRUPA</name>
<dbReference type="EMBL" id="UZAD01008737">
    <property type="protein sequence ID" value="VDN88740.1"/>
    <property type="molecule type" value="Genomic_DNA"/>
</dbReference>
<sequence>MLTDEMINSDKNMIIFESNGIISEQMNISVPYQSNDNAQDEYMLSECESNVKNNISLQQVTNSIADEFPECIKQELKFENRKFKNEISQATNDITTKYCCLISGLTADGQLILNSINESIENEFNNYFPSNIDTSMCDNDKIPLITDKNGNPEMRICNMQNIQTIDLLNESKNICAADMNANISTMQETFHMKSMKYEEEMEECNMLSDQQLLLEQSNTGAEEQEVITVNSKWFSDNDKDNYQWSL</sequence>
<dbReference type="Proteomes" id="UP000278627">
    <property type="component" value="Unassembled WGS sequence"/>
</dbReference>